<reference evidence="1 2" key="1">
    <citation type="journal article" date="2019" name="Int. J. Syst. Evol. Microbiol.">
        <title>The Global Catalogue of Microorganisms (GCM) 10K type strain sequencing project: providing services to taxonomists for standard genome sequencing and annotation.</title>
        <authorList>
            <consortium name="The Broad Institute Genomics Platform"/>
            <consortium name="The Broad Institute Genome Sequencing Center for Infectious Disease"/>
            <person name="Wu L."/>
            <person name="Ma J."/>
        </authorList>
    </citation>
    <scope>NUCLEOTIDE SEQUENCE [LARGE SCALE GENOMIC DNA]</scope>
    <source>
        <strain evidence="1 2">JCM 16343</strain>
    </source>
</reference>
<keyword evidence="1" id="KW-0378">Hydrolase</keyword>
<name>A0ABN0VWR7_9GAMM</name>
<sequence>MQARPFDRSEHVYHSEEFVELVKDAVRFFNGTPVHKIPLTEKFTGTGVYAIYYTGKNEIYAPYAQANRLEYKHPIYVGKAVPKGWRQSRTSYDTKKLSTELYSRIREHSRNIDKVDSLDIRDFSCRFVIFEAEGSDMIGTIEAALIKLNQPLWNSVLDGFGNHTPGNGRFNQAKSDWDVIHPGREWADKCLGTPRNEDDILKRVIEHLSVLGK</sequence>
<dbReference type="Proteomes" id="UP001501787">
    <property type="component" value="Unassembled WGS sequence"/>
</dbReference>
<evidence type="ECO:0000313" key="2">
    <source>
        <dbReference type="Proteomes" id="UP001501787"/>
    </source>
</evidence>
<keyword evidence="1" id="KW-0255">Endonuclease</keyword>
<comment type="caution">
    <text evidence="1">The sequence shown here is derived from an EMBL/GenBank/DDBJ whole genome shotgun (WGS) entry which is preliminary data.</text>
</comment>
<dbReference type="EMBL" id="BAAAFR010000005">
    <property type="protein sequence ID" value="GAA0319210.1"/>
    <property type="molecule type" value="Genomic_DNA"/>
</dbReference>
<proteinExistence type="predicted"/>
<keyword evidence="2" id="KW-1185">Reference proteome</keyword>
<dbReference type="Pfam" id="PF09517">
    <property type="entry name" value="RE_Eco29kI"/>
    <property type="match status" value="1"/>
</dbReference>
<accession>A0ABN0VWR7</accession>
<dbReference type="GO" id="GO:0004519">
    <property type="term" value="F:endonuclease activity"/>
    <property type="evidence" value="ECO:0007669"/>
    <property type="project" value="UniProtKB-KW"/>
</dbReference>
<organism evidence="1 2">
    <name type="scientific">Psychrobacter aestuarii</name>
    <dbReference type="NCBI Taxonomy" id="556327"/>
    <lineage>
        <taxon>Bacteria</taxon>
        <taxon>Pseudomonadati</taxon>
        <taxon>Pseudomonadota</taxon>
        <taxon>Gammaproteobacteria</taxon>
        <taxon>Moraxellales</taxon>
        <taxon>Moraxellaceae</taxon>
        <taxon>Psychrobacter</taxon>
    </lineage>
</organism>
<protein>
    <submittedName>
        <fullName evidence="1">Eco29kI family restriction endonuclease</fullName>
    </submittedName>
</protein>
<dbReference type="RefSeq" id="WP_201505404.1">
    <property type="nucleotide sequence ID" value="NZ_BAAAFR010000005.1"/>
</dbReference>
<keyword evidence="1" id="KW-0540">Nuclease</keyword>
<evidence type="ECO:0000313" key="1">
    <source>
        <dbReference type="EMBL" id="GAA0319210.1"/>
    </source>
</evidence>
<dbReference type="InterPro" id="IPR018575">
    <property type="entry name" value="Restrct_endonuc_II_Eco29kI"/>
</dbReference>
<gene>
    <name evidence="1" type="ORF">GCM10009129_16040</name>
</gene>